<evidence type="ECO:0000256" key="1">
    <source>
        <dbReference type="SAM" id="Coils"/>
    </source>
</evidence>
<proteinExistence type="predicted"/>
<dbReference type="EMBL" id="CP056067">
    <property type="protein sequence ID" value="UKJ89678.1"/>
    <property type="molecule type" value="Genomic_DNA"/>
</dbReference>
<sequence length="801" mass="91218">MGSDFKNELDNLEEKGPDIAKVLKNSTETFEKYFQDGFTEELSWFNLNMLPDLRLDNLDSLLDKLRSALKLTSPCVEEANEMVSKLNNLNAKVESIRDKMKNISVTRDFSNLCDLERRINDNYSKLKCVEKLKNHLNPAVLDHYRMDLRDDEYEEFIKIIQSAESLKKSREFCYSLKKLEDLSESPSLLQALKKIDDNFEKISEMCYLWLIQRTKRISVLSSTLTSDSGIINEPLINVSEEDDRIGIASLFEINLSTPRKFHDGPGGTDFGIKYGPDQYYNENDTHEDDVGAHKQTLDKDASGRNAGGLLDERGKVLETEAYGSQGIEGESGDKHSAELEMEPRELSLRMLKLLILNPKCLEIFLNDINEFLSELSYRRFSLLLQYIKLDMKYKNNAIYDLFMNLQLVLTLIKSCVISLYYNCELNLYANPYLDLEIMSAPNYIDKIAEKLVGPLENKLEQILNAAGMDADTNESMHSEADFFAIQSQTSFSTSTDEGTFASMDNAQDIQVADILDLYAAVQICNFYYNKMLNILKPPYLYPHASARDGDYEDEEEQGMGEMDYAVEKSPILHAFAVMCERWNDLIINKLQQNITVPLSDERTSRKLNPDVVVATVANFLSEIVSIQLEYSASDDLLTILQMTLNPVINWCQKVSKTLGSRSNFFLIASFSTLLNAIQSPFVNNSFKLLLEDLIDNNVEFVSHVILDEALANLGGKLVEVSPVNVQFTGPEFLEKMRQVVYTNTLLDYVPADVAEGFVDLDTTTTRLLYRRVYGFMARLYKEHSSDAKRADELVQLASSYE</sequence>
<dbReference type="Proteomes" id="UP000244803">
    <property type="component" value="Chromosome 4"/>
</dbReference>
<feature type="coiled-coil region" evidence="1">
    <location>
        <begin position="76"/>
        <end position="106"/>
    </location>
</feature>
<protein>
    <submittedName>
        <fullName evidence="2">Uncharacterized protein</fullName>
    </submittedName>
</protein>
<keyword evidence="1" id="KW-0175">Coiled coil</keyword>
<evidence type="ECO:0000313" key="2">
    <source>
        <dbReference type="EMBL" id="UKJ89678.1"/>
    </source>
</evidence>
<reference evidence="2" key="1">
    <citation type="submission" date="2022-07" db="EMBL/GenBank/DDBJ databases">
        <title>Evaluation of T. orientalis genome assembly methods using nanopore sequencing and analysis of variation between genomes.</title>
        <authorList>
            <person name="Yam J."/>
            <person name="Micallef M.L."/>
            <person name="Liu M."/>
            <person name="Djordjevic S.P."/>
            <person name="Bogema D.R."/>
            <person name="Jenkins C."/>
        </authorList>
    </citation>
    <scope>NUCLEOTIDE SEQUENCE</scope>
    <source>
        <strain evidence="2">Fish Creek</strain>
    </source>
</reference>
<dbReference type="OrthoDB" id="361199at2759"/>
<organism evidence="2 3">
    <name type="scientific">Theileria orientalis</name>
    <dbReference type="NCBI Taxonomy" id="68886"/>
    <lineage>
        <taxon>Eukaryota</taxon>
        <taxon>Sar</taxon>
        <taxon>Alveolata</taxon>
        <taxon>Apicomplexa</taxon>
        <taxon>Aconoidasida</taxon>
        <taxon>Piroplasmida</taxon>
        <taxon>Theileriidae</taxon>
        <taxon>Theileria</taxon>
    </lineage>
</organism>
<gene>
    <name evidence="2" type="ORF">MACJ_002931</name>
</gene>
<name>A0A976M6X9_THEOR</name>
<accession>A0A976M6X9</accession>
<evidence type="ECO:0000313" key="3">
    <source>
        <dbReference type="Proteomes" id="UP000244803"/>
    </source>
</evidence>
<dbReference type="AlphaFoldDB" id="A0A976M6X9"/>